<name>A0AAD7S411_9TELE</name>
<protein>
    <submittedName>
        <fullName evidence="2">Uncharacterized protein</fullName>
    </submittedName>
</protein>
<dbReference type="AlphaFoldDB" id="A0AAD7S411"/>
<organism evidence="2 3">
    <name type="scientific">Aldrovandia affinis</name>
    <dbReference type="NCBI Taxonomy" id="143900"/>
    <lineage>
        <taxon>Eukaryota</taxon>
        <taxon>Metazoa</taxon>
        <taxon>Chordata</taxon>
        <taxon>Craniata</taxon>
        <taxon>Vertebrata</taxon>
        <taxon>Euteleostomi</taxon>
        <taxon>Actinopterygii</taxon>
        <taxon>Neopterygii</taxon>
        <taxon>Teleostei</taxon>
        <taxon>Notacanthiformes</taxon>
        <taxon>Halosauridae</taxon>
        <taxon>Aldrovandia</taxon>
    </lineage>
</organism>
<dbReference type="EMBL" id="JAINUG010000116">
    <property type="protein sequence ID" value="KAJ8395513.1"/>
    <property type="molecule type" value="Genomic_DNA"/>
</dbReference>
<evidence type="ECO:0000313" key="3">
    <source>
        <dbReference type="Proteomes" id="UP001221898"/>
    </source>
</evidence>
<gene>
    <name evidence="2" type="ORF">AAFF_G00032470</name>
</gene>
<evidence type="ECO:0000313" key="2">
    <source>
        <dbReference type="EMBL" id="KAJ8395513.1"/>
    </source>
</evidence>
<reference evidence="2" key="1">
    <citation type="journal article" date="2023" name="Science">
        <title>Genome structures resolve the early diversification of teleost fishes.</title>
        <authorList>
            <person name="Parey E."/>
            <person name="Louis A."/>
            <person name="Montfort J."/>
            <person name="Bouchez O."/>
            <person name="Roques C."/>
            <person name="Iampietro C."/>
            <person name="Lluch J."/>
            <person name="Castinel A."/>
            <person name="Donnadieu C."/>
            <person name="Desvignes T."/>
            <person name="Floi Bucao C."/>
            <person name="Jouanno E."/>
            <person name="Wen M."/>
            <person name="Mejri S."/>
            <person name="Dirks R."/>
            <person name="Jansen H."/>
            <person name="Henkel C."/>
            <person name="Chen W.J."/>
            <person name="Zahm M."/>
            <person name="Cabau C."/>
            <person name="Klopp C."/>
            <person name="Thompson A.W."/>
            <person name="Robinson-Rechavi M."/>
            <person name="Braasch I."/>
            <person name="Lecointre G."/>
            <person name="Bobe J."/>
            <person name="Postlethwait J.H."/>
            <person name="Berthelot C."/>
            <person name="Roest Crollius H."/>
            <person name="Guiguen Y."/>
        </authorList>
    </citation>
    <scope>NUCLEOTIDE SEQUENCE</scope>
    <source>
        <strain evidence="2">NC1722</strain>
    </source>
</reference>
<evidence type="ECO:0000256" key="1">
    <source>
        <dbReference type="SAM" id="MobiDB-lite"/>
    </source>
</evidence>
<keyword evidence="3" id="KW-1185">Reference proteome</keyword>
<dbReference type="Proteomes" id="UP001221898">
    <property type="component" value="Unassembled WGS sequence"/>
</dbReference>
<sequence length="84" mass="9416">MNLLPEILAVSTAYFKDHRLEQKPTQTSGLLRREYQHCGVTVLEMDSTWKEEAREAKNNLTENCDLGTENGEPNLGRGTTCCTG</sequence>
<comment type="caution">
    <text evidence="2">The sequence shown here is derived from an EMBL/GenBank/DDBJ whole genome shotgun (WGS) entry which is preliminary data.</text>
</comment>
<proteinExistence type="predicted"/>
<accession>A0AAD7S411</accession>
<feature type="region of interest" description="Disordered" evidence="1">
    <location>
        <begin position="64"/>
        <end position="84"/>
    </location>
</feature>